<evidence type="ECO:0000256" key="1">
    <source>
        <dbReference type="SAM" id="SignalP"/>
    </source>
</evidence>
<dbReference type="EMBL" id="BAAAOR010000002">
    <property type="protein sequence ID" value="GAA1502271.1"/>
    <property type="molecule type" value="Genomic_DNA"/>
</dbReference>
<dbReference type="Gene3D" id="3.30.1380.10">
    <property type="match status" value="1"/>
</dbReference>
<comment type="caution">
    <text evidence="3">The sequence shown here is derived from an EMBL/GenBank/DDBJ whole genome shotgun (WGS) entry which is preliminary data.</text>
</comment>
<keyword evidence="1" id="KW-0732">Signal</keyword>
<keyword evidence="4" id="KW-1185">Reference proteome</keyword>
<gene>
    <name evidence="3" type="ORF">GCM10009788_01760</name>
</gene>
<dbReference type="InterPro" id="IPR009045">
    <property type="entry name" value="Zn_M74/Hedgehog-like"/>
</dbReference>
<organism evidence="3 4">
    <name type="scientific">Nocardioides humi</name>
    <dbReference type="NCBI Taxonomy" id="449461"/>
    <lineage>
        <taxon>Bacteria</taxon>
        <taxon>Bacillati</taxon>
        <taxon>Actinomycetota</taxon>
        <taxon>Actinomycetes</taxon>
        <taxon>Propionibacteriales</taxon>
        <taxon>Nocardioidaceae</taxon>
        <taxon>Nocardioides</taxon>
    </lineage>
</organism>
<evidence type="ECO:0000259" key="2">
    <source>
        <dbReference type="Pfam" id="PF02557"/>
    </source>
</evidence>
<dbReference type="SUPFAM" id="SSF55166">
    <property type="entry name" value="Hedgehog/DD-peptidase"/>
    <property type="match status" value="1"/>
</dbReference>
<feature type="domain" description="D-alanyl-D-alanine carboxypeptidase-like core" evidence="2">
    <location>
        <begin position="37"/>
        <end position="138"/>
    </location>
</feature>
<dbReference type="PANTHER" id="PTHR34385:SF1">
    <property type="entry name" value="PEPTIDOGLYCAN L-ALANYL-D-GLUTAMATE ENDOPEPTIDASE CWLK"/>
    <property type="match status" value="1"/>
</dbReference>
<dbReference type="Pfam" id="PF02557">
    <property type="entry name" value="VanY"/>
    <property type="match status" value="1"/>
</dbReference>
<feature type="signal peptide" evidence="1">
    <location>
        <begin position="1"/>
        <end position="24"/>
    </location>
</feature>
<dbReference type="CDD" id="cd14846">
    <property type="entry name" value="Peptidase_M15_like"/>
    <property type="match status" value="1"/>
</dbReference>
<protein>
    <submittedName>
        <fullName evidence="3">M15 family metallopeptidase</fullName>
    </submittedName>
</protein>
<evidence type="ECO:0000313" key="3">
    <source>
        <dbReference type="EMBL" id="GAA1502271.1"/>
    </source>
</evidence>
<dbReference type="PANTHER" id="PTHR34385">
    <property type="entry name" value="D-ALANYL-D-ALANINE CARBOXYPEPTIDASE"/>
    <property type="match status" value="1"/>
</dbReference>
<evidence type="ECO:0000313" key="4">
    <source>
        <dbReference type="Proteomes" id="UP001500842"/>
    </source>
</evidence>
<name>A0ABN1ZQF2_9ACTN</name>
<proteinExistence type="predicted"/>
<dbReference type="Proteomes" id="UP001500842">
    <property type="component" value="Unassembled WGS sequence"/>
</dbReference>
<sequence length="164" mass="17074">MAVVAVVAVLLAAVIGLQSTTGHSAGSPYDDDPAIARLDPALRDALRRATTAAAGDGVVLHVNSGWRSPEHQARLLREAVKEYGSAEEAARWVATPATSPHVAGDAVDIGGSGATAWLSAHGAAYGLCQIYDNEPWHYELRPAAVAGGCPERYADPTHDPRVTS</sequence>
<feature type="chain" id="PRO_5045075402" evidence="1">
    <location>
        <begin position="25"/>
        <end position="164"/>
    </location>
</feature>
<dbReference type="InterPro" id="IPR052179">
    <property type="entry name" value="DD-CPase-like"/>
</dbReference>
<dbReference type="InterPro" id="IPR003709">
    <property type="entry name" value="VanY-like_core_dom"/>
</dbReference>
<reference evidence="3 4" key="1">
    <citation type="journal article" date="2019" name="Int. J. Syst. Evol. Microbiol.">
        <title>The Global Catalogue of Microorganisms (GCM) 10K type strain sequencing project: providing services to taxonomists for standard genome sequencing and annotation.</title>
        <authorList>
            <consortium name="The Broad Institute Genomics Platform"/>
            <consortium name="The Broad Institute Genome Sequencing Center for Infectious Disease"/>
            <person name="Wu L."/>
            <person name="Ma J."/>
        </authorList>
    </citation>
    <scope>NUCLEOTIDE SEQUENCE [LARGE SCALE GENOMIC DNA]</scope>
    <source>
        <strain evidence="3 4">JCM 14942</strain>
    </source>
</reference>
<accession>A0ABN1ZQF2</accession>